<organism evidence="1 2">
    <name type="scientific">Bifidobacterium pseudocatenulatum</name>
    <dbReference type="NCBI Taxonomy" id="28026"/>
    <lineage>
        <taxon>Bacteria</taxon>
        <taxon>Bacillati</taxon>
        <taxon>Actinomycetota</taxon>
        <taxon>Actinomycetes</taxon>
        <taxon>Bifidobacteriales</taxon>
        <taxon>Bifidobacteriaceae</taxon>
        <taxon>Bifidobacterium</taxon>
    </lineage>
</organism>
<dbReference type="Proteomes" id="UP000284163">
    <property type="component" value="Unassembled WGS sequence"/>
</dbReference>
<sequence>MTRTGRSGKLTTGNINRGILPRLIFCFRVGGQAIFLEPEGRDGCDCRVMSRSDADGAGPLSRPFLRTLGMDRRVHPTYSKTMGRTYPALACPKCGGVQEDNFIYRNYRNRGGVFSNPADRSPLGVPPLPVCADDRPRECRWVFDGSSLGVEAFTVIRPDVERTISRSA</sequence>
<accession>A0A413KAH5</accession>
<evidence type="ECO:0000313" key="1">
    <source>
        <dbReference type="EMBL" id="RGY74505.1"/>
    </source>
</evidence>
<reference evidence="1 2" key="1">
    <citation type="submission" date="2018-08" db="EMBL/GenBank/DDBJ databases">
        <title>A genome reference for cultivated species of the human gut microbiota.</title>
        <authorList>
            <person name="Zou Y."/>
            <person name="Xue W."/>
            <person name="Luo G."/>
        </authorList>
    </citation>
    <scope>NUCLEOTIDE SEQUENCE [LARGE SCALE GENOMIC DNA]</scope>
    <source>
        <strain evidence="1 2">CF01-1</strain>
    </source>
</reference>
<dbReference type="EMBL" id="QSDK01000031">
    <property type="protein sequence ID" value="RGY74505.1"/>
    <property type="molecule type" value="Genomic_DNA"/>
</dbReference>
<evidence type="ECO:0000313" key="2">
    <source>
        <dbReference type="Proteomes" id="UP000284163"/>
    </source>
</evidence>
<gene>
    <name evidence="1" type="ORF">DXA22_10205</name>
</gene>
<name>A0A413KAH5_BIFPS</name>
<protein>
    <submittedName>
        <fullName evidence="1">Uncharacterized protein</fullName>
    </submittedName>
</protein>
<comment type="caution">
    <text evidence="1">The sequence shown here is derived from an EMBL/GenBank/DDBJ whole genome shotgun (WGS) entry which is preliminary data.</text>
</comment>
<dbReference type="AlphaFoldDB" id="A0A413KAH5"/>
<proteinExistence type="predicted"/>